<reference evidence="2" key="2">
    <citation type="journal article" date="2023" name="IMA Fungus">
        <title>Comparative genomic study of the Penicillium genus elucidates a diverse pangenome and 15 lateral gene transfer events.</title>
        <authorList>
            <person name="Petersen C."/>
            <person name="Sorensen T."/>
            <person name="Nielsen M.R."/>
            <person name="Sondergaard T.E."/>
            <person name="Sorensen J.L."/>
            <person name="Fitzpatrick D.A."/>
            <person name="Frisvad J.C."/>
            <person name="Nielsen K.L."/>
        </authorList>
    </citation>
    <scope>NUCLEOTIDE SEQUENCE</scope>
    <source>
        <strain evidence="2">IBT 34128</strain>
    </source>
</reference>
<evidence type="ECO:0000313" key="3">
    <source>
        <dbReference type="Proteomes" id="UP001141434"/>
    </source>
</evidence>
<comment type="caution">
    <text evidence="2">The sequence shown here is derived from an EMBL/GenBank/DDBJ whole genome shotgun (WGS) entry which is preliminary data.</text>
</comment>
<keyword evidence="1" id="KW-1133">Transmembrane helix</keyword>
<dbReference type="GeneID" id="81391638"/>
<evidence type="ECO:0000313" key="2">
    <source>
        <dbReference type="EMBL" id="KAJ5104541.1"/>
    </source>
</evidence>
<sequence length="76" mass="8417">MSAPQFWSTPFRYMRWASHEKPAIFFSIFIASLGPVALVGLPPLRHALGDVDPAPIPMTYPIPPGPRVIPKGFDDE</sequence>
<keyword evidence="1" id="KW-0472">Membrane</keyword>
<reference evidence="2" key="1">
    <citation type="submission" date="2022-11" db="EMBL/GenBank/DDBJ databases">
        <authorList>
            <person name="Petersen C."/>
        </authorList>
    </citation>
    <scope>NUCLEOTIDE SEQUENCE</scope>
    <source>
        <strain evidence="2">IBT 34128</strain>
    </source>
</reference>
<protein>
    <submittedName>
        <fullName evidence="2">NADH dehydrogenase</fullName>
    </submittedName>
</protein>
<dbReference type="RefSeq" id="XP_056513537.1">
    <property type="nucleotide sequence ID" value="XM_056652470.1"/>
</dbReference>
<keyword evidence="1" id="KW-0812">Transmembrane</keyword>
<dbReference type="PANTHER" id="PTHR38488">
    <property type="entry name" value="OXIDOREDUCTASE 9.5 KDA SUBUNIT, PUTATIVE (AFU_ORTHOLOGUE AFUA_5G08980)-RELATED"/>
    <property type="match status" value="1"/>
</dbReference>
<dbReference type="AlphaFoldDB" id="A0A9W9FQF9"/>
<keyword evidence="3" id="KW-1185">Reference proteome</keyword>
<dbReference type="InterPro" id="IPR039961">
    <property type="entry name" value="Nuo9.5"/>
</dbReference>
<dbReference type="Proteomes" id="UP001141434">
    <property type="component" value="Unassembled WGS sequence"/>
</dbReference>
<gene>
    <name evidence="2" type="ORF">NUU61_001888</name>
</gene>
<proteinExistence type="predicted"/>
<organism evidence="2 3">
    <name type="scientific">Penicillium alfredii</name>
    <dbReference type="NCBI Taxonomy" id="1506179"/>
    <lineage>
        <taxon>Eukaryota</taxon>
        <taxon>Fungi</taxon>
        <taxon>Dikarya</taxon>
        <taxon>Ascomycota</taxon>
        <taxon>Pezizomycotina</taxon>
        <taxon>Eurotiomycetes</taxon>
        <taxon>Eurotiomycetidae</taxon>
        <taxon>Eurotiales</taxon>
        <taxon>Aspergillaceae</taxon>
        <taxon>Penicillium</taxon>
    </lineage>
</organism>
<feature type="transmembrane region" description="Helical" evidence="1">
    <location>
        <begin position="23"/>
        <end position="41"/>
    </location>
</feature>
<dbReference type="EMBL" id="JAPMSZ010000004">
    <property type="protein sequence ID" value="KAJ5104541.1"/>
    <property type="molecule type" value="Genomic_DNA"/>
</dbReference>
<name>A0A9W9FQF9_9EURO</name>
<dbReference type="OrthoDB" id="2093409at2759"/>
<dbReference type="PANTHER" id="PTHR38488:SF1">
    <property type="entry name" value="OXIDOREDUCTASE 9.5 KDA SUBUNIT, PUTATIVE (AFU_ORTHOLOGUE AFUA_5G08980)-RELATED"/>
    <property type="match status" value="1"/>
</dbReference>
<dbReference type="CDD" id="cd22903">
    <property type="entry name" value="NI9M"/>
    <property type="match status" value="1"/>
</dbReference>
<accession>A0A9W9FQF9</accession>
<evidence type="ECO:0000256" key="1">
    <source>
        <dbReference type="SAM" id="Phobius"/>
    </source>
</evidence>